<proteinExistence type="predicted"/>
<reference evidence="1" key="1">
    <citation type="submission" date="2021-12" db="EMBL/GenBank/DDBJ databases">
        <authorList>
            <person name="Lee J.-H."/>
            <person name="Kim S.-B."/>
        </authorList>
    </citation>
    <scope>NUCLEOTIDE SEQUENCE</scope>
    <source>
        <strain evidence="1">NR30</strain>
    </source>
</reference>
<keyword evidence="2" id="KW-1185">Reference proteome</keyword>
<comment type="caution">
    <text evidence="1">The sequence shown here is derived from an EMBL/GenBank/DDBJ whole genome shotgun (WGS) entry which is preliminary data.</text>
</comment>
<protein>
    <submittedName>
        <fullName evidence="1">WXG100 family type VII secretion target</fullName>
    </submittedName>
</protein>
<organism evidence="1 2">
    <name type="scientific">Streptomyces guryensis</name>
    <dbReference type="NCBI Taxonomy" id="2886947"/>
    <lineage>
        <taxon>Bacteria</taxon>
        <taxon>Bacillati</taxon>
        <taxon>Actinomycetota</taxon>
        <taxon>Actinomycetes</taxon>
        <taxon>Kitasatosporales</taxon>
        <taxon>Streptomycetaceae</taxon>
        <taxon>Streptomyces</taxon>
    </lineage>
</organism>
<dbReference type="SUPFAM" id="SSF140453">
    <property type="entry name" value="EsxAB dimer-like"/>
    <property type="match status" value="1"/>
</dbReference>
<dbReference type="Gene3D" id="1.10.287.1060">
    <property type="entry name" value="ESAT-6-like"/>
    <property type="match status" value="1"/>
</dbReference>
<gene>
    <name evidence="1" type="ORF">LJ657_17225</name>
</gene>
<sequence>MAEKVLVGASAPNSAREFTLAVSRFEGAATSVESLADRLASSSSWQGQTAQLFAREREQFTQRMTAMRQALSRIAQAAQAIVQAIEETDRQGAEQLPNAPSSVSPALAMAANAPLLPQGPLPPEPPPLATDPRFPPVVGWAGPDLPVVNAKGAFQPDHGNDYGADQPDSTTPLLQDYAESIAGGSYLYPGADAARFFQHYLDGSGSDLHFSSLDPYTQSQKFQHMVDQTVRDQVALARATGKNGFDSGYIYNSDMFPDNGNWTGAIKGCFVRVAGHQTPQGTWETTLQISSYYQFVPGANFGPLDAANGAALHELERMGVARNYHSLGTATLEFDDNGSWILPDPGTTM</sequence>
<dbReference type="InterPro" id="IPR036689">
    <property type="entry name" value="ESAT-6-like_sf"/>
</dbReference>
<evidence type="ECO:0000313" key="1">
    <source>
        <dbReference type="EMBL" id="MCD9875378.1"/>
    </source>
</evidence>
<dbReference type="Proteomes" id="UP001108029">
    <property type="component" value="Unassembled WGS sequence"/>
</dbReference>
<evidence type="ECO:0000313" key="2">
    <source>
        <dbReference type="Proteomes" id="UP001108029"/>
    </source>
</evidence>
<name>A0A9Q3VQ48_9ACTN</name>
<dbReference type="Pfam" id="PF06013">
    <property type="entry name" value="WXG100"/>
    <property type="match status" value="1"/>
</dbReference>
<accession>A0A9Q3VQ48</accession>
<dbReference type="AlphaFoldDB" id="A0A9Q3VQ48"/>
<dbReference type="RefSeq" id="WP_232649487.1">
    <property type="nucleotide sequence ID" value="NZ_JAJSBI010000007.1"/>
</dbReference>
<dbReference type="InterPro" id="IPR010310">
    <property type="entry name" value="T7SS_ESAT-6-like"/>
</dbReference>
<dbReference type="EMBL" id="JAJSBI010000007">
    <property type="protein sequence ID" value="MCD9875378.1"/>
    <property type="molecule type" value="Genomic_DNA"/>
</dbReference>